<dbReference type="Proteomes" id="UP000293162">
    <property type="component" value="Unassembled WGS sequence"/>
</dbReference>
<dbReference type="SUPFAM" id="SSF53335">
    <property type="entry name" value="S-adenosyl-L-methionine-dependent methyltransferases"/>
    <property type="match status" value="1"/>
</dbReference>
<keyword evidence="2" id="KW-0489">Methyltransferase</keyword>
<evidence type="ECO:0000313" key="3">
    <source>
        <dbReference type="Proteomes" id="UP000293162"/>
    </source>
</evidence>
<dbReference type="GO" id="GO:0008168">
    <property type="term" value="F:methyltransferase activity"/>
    <property type="evidence" value="ECO:0007669"/>
    <property type="project" value="UniProtKB-KW"/>
</dbReference>
<dbReference type="InterPro" id="IPR013217">
    <property type="entry name" value="Methyltransf_12"/>
</dbReference>
<dbReference type="AlphaFoldDB" id="A0A4Q5M2A8"/>
<dbReference type="OrthoDB" id="9784101at2"/>
<dbReference type="CDD" id="cd02440">
    <property type="entry name" value="AdoMet_MTases"/>
    <property type="match status" value="1"/>
</dbReference>
<reference evidence="2 3" key="1">
    <citation type="submission" date="2019-02" db="EMBL/GenBank/DDBJ databases">
        <title>Bacterial novel species Emticicia sp. 17J42-9 isolated from soil.</title>
        <authorList>
            <person name="Jung H.-Y."/>
        </authorList>
    </citation>
    <scope>NUCLEOTIDE SEQUENCE [LARGE SCALE GENOMIC DNA]</scope>
    <source>
        <strain evidence="2 3">17J42-9</strain>
    </source>
</reference>
<organism evidence="2 3">
    <name type="scientific">Emticicia agri</name>
    <dbReference type="NCBI Taxonomy" id="2492393"/>
    <lineage>
        <taxon>Bacteria</taxon>
        <taxon>Pseudomonadati</taxon>
        <taxon>Bacteroidota</taxon>
        <taxon>Cytophagia</taxon>
        <taxon>Cytophagales</taxon>
        <taxon>Leadbetterellaceae</taxon>
        <taxon>Emticicia</taxon>
    </lineage>
</organism>
<dbReference type="GO" id="GO:0032259">
    <property type="term" value="P:methylation"/>
    <property type="evidence" value="ECO:0007669"/>
    <property type="project" value="UniProtKB-KW"/>
</dbReference>
<sequence length="175" mass="19577">MDIQDAIQLISHPHFTTKNKNVWLDLGCGTGTFTLALANILEAGSTIHAVDFNSSALEKIPDTYKGISITKQTADFIKSDLSVTKFDGILMANSLHYVKEKEIFLNKLKSYLADTACFLVIEYDSNASNSWVPYPIDFQSLNRLFSDSGYKTITKLHTRPSIYGKRQIYAALIQS</sequence>
<dbReference type="PANTHER" id="PTHR43861">
    <property type="entry name" value="TRANS-ACONITATE 2-METHYLTRANSFERASE-RELATED"/>
    <property type="match status" value="1"/>
</dbReference>
<comment type="caution">
    <text evidence="2">The sequence shown here is derived from an EMBL/GenBank/DDBJ whole genome shotgun (WGS) entry which is preliminary data.</text>
</comment>
<evidence type="ECO:0000313" key="2">
    <source>
        <dbReference type="EMBL" id="RYU96149.1"/>
    </source>
</evidence>
<accession>A0A4Q5M2A8</accession>
<gene>
    <name evidence="2" type="ORF">EWM59_08030</name>
</gene>
<feature type="domain" description="Methyltransferase type 12" evidence="1">
    <location>
        <begin position="24"/>
        <end position="117"/>
    </location>
</feature>
<dbReference type="Gene3D" id="3.40.50.150">
    <property type="entry name" value="Vaccinia Virus protein VP39"/>
    <property type="match status" value="1"/>
</dbReference>
<keyword evidence="2" id="KW-0808">Transferase</keyword>
<proteinExistence type="predicted"/>
<dbReference type="RefSeq" id="WP_130020440.1">
    <property type="nucleotide sequence ID" value="NZ_SEWF01000009.1"/>
</dbReference>
<dbReference type="Pfam" id="PF08242">
    <property type="entry name" value="Methyltransf_12"/>
    <property type="match status" value="1"/>
</dbReference>
<dbReference type="EMBL" id="SEWF01000009">
    <property type="protein sequence ID" value="RYU96149.1"/>
    <property type="molecule type" value="Genomic_DNA"/>
</dbReference>
<protein>
    <submittedName>
        <fullName evidence="2">Class I SAM-dependent methyltransferase</fullName>
    </submittedName>
</protein>
<evidence type="ECO:0000259" key="1">
    <source>
        <dbReference type="Pfam" id="PF08242"/>
    </source>
</evidence>
<dbReference type="InterPro" id="IPR029063">
    <property type="entry name" value="SAM-dependent_MTases_sf"/>
</dbReference>
<keyword evidence="3" id="KW-1185">Reference proteome</keyword>
<name>A0A4Q5M2A8_9BACT</name>